<keyword evidence="4" id="KW-1185">Reference proteome</keyword>
<dbReference type="EMBL" id="JAACJJ010000057">
    <property type="protein sequence ID" value="KAF5310628.1"/>
    <property type="molecule type" value="Genomic_DNA"/>
</dbReference>
<dbReference type="SUPFAM" id="SSF52540">
    <property type="entry name" value="P-loop containing nucleoside triphosphate hydrolases"/>
    <property type="match status" value="1"/>
</dbReference>
<accession>A0A8H5AU55</accession>
<evidence type="ECO:0000313" key="4">
    <source>
        <dbReference type="Proteomes" id="UP000567179"/>
    </source>
</evidence>
<feature type="domain" description="NACHT" evidence="2">
    <location>
        <begin position="84"/>
        <end position="237"/>
    </location>
</feature>
<comment type="caution">
    <text evidence="3">The sequence shown here is derived from an EMBL/GenBank/DDBJ whole genome shotgun (WGS) entry which is preliminary data.</text>
</comment>
<evidence type="ECO:0000259" key="2">
    <source>
        <dbReference type="PROSITE" id="PS50837"/>
    </source>
</evidence>
<evidence type="ECO:0000313" key="3">
    <source>
        <dbReference type="EMBL" id="KAF5310628.1"/>
    </source>
</evidence>
<evidence type="ECO:0000256" key="1">
    <source>
        <dbReference type="ARBA" id="ARBA00022737"/>
    </source>
</evidence>
<organism evidence="3 4">
    <name type="scientific">Psilocybe cf. subviscida</name>
    <dbReference type="NCBI Taxonomy" id="2480587"/>
    <lineage>
        <taxon>Eukaryota</taxon>
        <taxon>Fungi</taxon>
        <taxon>Dikarya</taxon>
        <taxon>Basidiomycota</taxon>
        <taxon>Agaricomycotina</taxon>
        <taxon>Agaricomycetes</taxon>
        <taxon>Agaricomycetidae</taxon>
        <taxon>Agaricales</taxon>
        <taxon>Agaricineae</taxon>
        <taxon>Strophariaceae</taxon>
        <taxon>Psilocybe</taxon>
    </lineage>
</organism>
<dbReference type="InterPro" id="IPR027417">
    <property type="entry name" value="P-loop_NTPase"/>
</dbReference>
<reference evidence="3 4" key="1">
    <citation type="journal article" date="2020" name="ISME J.">
        <title>Uncovering the hidden diversity of litter-decomposition mechanisms in mushroom-forming fungi.</title>
        <authorList>
            <person name="Floudas D."/>
            <person name="Bentzer J."/>
            <person name="Ahren D."/>
            <person name="Johansson T."/>
            <person name="Persson P."/>
            <person name="Tunlid A."/>
        </authorList>
    </citation>
    <scope>NUCLEOTIDE SEQUENCE [LARGE SCALE GENOMIC DNA]</scope>
    <source>
        <strain evidence="3 4">CBS 101986</strain>
    </source>
</reference>
<dbReference type="Gene3D" id="3.40.50.300">
    <property type="entry name" value="P-loop containing nucleotide triphosphate hydrolases"/>
    <property type="match status" value="1"/>
</dbReference>
<dbReference type="PANTHER" id="PTHR10039:SF14">
    <property type="entry name" value="NACHT DOMAIN-CONTAINING PROTEIN"/>
    <property type="match status" value="1"/>
</dbReference>
<proteinExistence type="predicted"/>
<name>A0A8H5AU55_9AGAR</name>
<dbReference type="Pfam" id="PF24883">
    <property type="entry name" value="NPHP3_N"/>
    <property type="match status" value="1"/>
</dbReference>
<protein>
    <recommendedName>
        <fullName evidence="2">NACHT domain-containing protein</fullName>
    </recommendedName>
</protein>
<dbReference type="Proteomes" id="UP000567179">
    <property type="component" value="Unassembled WGS sequence"/>
</dbReference>
<dbReference type="InterPro" id="IPR007111">
    <property type="entry name" value="NACHT_NTPase"/>
</dbReference>
<dbReference type="AlphaFoldDB" id="A0A8H5AU55"/>
<gene>
    <name evidence="3" type="ORF">D9619_008262</name>
</gene>
<keyword evidence="1" id="KW-0677">Repeat</keyword>
<sequence length="272" mass="30410">MMALSFGSHSVVTGGTFTQVTNNNDFHERRQSPWDRLQSAVAPAAFHNSAERFDSPRCHPNTRVAVMNELRDLALRWGDAGHARILWLNGPAGAGKSAIAQTFCEECFATHYLLASFFFNRSDSTRNAAGSFVATLTYQIYGTVPAYHRTLILSVIANDPLVFERSIDAQFKALIIDPLQDLFRAGYFINTTAPQLIVIDGLDECSGVPIQVSILESLENISTQPDSPFVFLVTSRPEHEIEMFFRRARIGNSLHQLVLDESYFPDADIKFF</sequence>
<dbReference type="PROSITE" id="PS50837">
    <property type="entry name" value="NACHT"/>
    <property type="match status" value="1"/>
</dbReference>
<dbReference type="InterPro" id="IPR056884">
    <property type="entry name" value="NPHP3-like_N"/>
</dbReference>
<dbReference type="PANTHER" id="PTHR10039">
    <property type="entry name" value="AMELOGENIN"/>
    <property type="match status" value="1"/>
</dbReference>
<dbReference type="OrthoDB" id="5967843at2759"/>